<dbReference type="FunFam" id="1.25.40.10:FF:000158">
    <property type="entry name" value="pentatricopeptide repeat-containing protein At2g33680"/>
    <property type="match status" value="1"/>
</dbReference>
<comment type="caution">
    <text evidence="4">The sequence shown here is derived from an EMBL/GenBank/DDBJ whole genome shotgun (WGS) entry which is preliminary data.</text>
</comment>
<keyword evidence="5" id="KW-1185">Reference proteome</keyword>
<evidence type="ECO:0000256" key="3">
    <source>
        <dbReference type="PROSITE-ProRule" id="PRU00708"/>
    </source>
</evidence>
<protein>
    <recommendedName>
        <fullName evidence="6">Pentatricopeptide repeat-containing protein</fullName>
    </recommendedName>
</protein>
<keyword evidence="1" id="KW-0677">Repeat</keyword>
<feature type="repeat" description="PPR" evidence="3">
    <location>
        <begin position="239"/>
        <end position="273"/>
    </location>
</feature>
<dbReference type="GO" id="GO:0003723">
    <property type="term" value="F:RNA binding"/>
    <property type="evidence" value="ECO:0007669"/>
    <property type="project" value="InterPro"/>
</dbReference>
<dbReference type="Pfam" id="PF01535">
    <property type="entry name" value="PPR"/>
    <property type="match status" value="1"/>
</dbReference>
<feature type="repeat" description="PPR" evidence="3">
    <location>
        <begin position="340"/>
        <end position="374"/>
    </location>
</feature>
<organism evidence="4 5">
    <name type="scientific">Adiantum capillus-veneris</name>
    <name type="common">Maidenhair fern</name>
    <dbReference type="NCBI Taxonomy" id="13818"/>
    <lineage>
        <taxon>Eukaryota</taxon>
        <taxon>Viridiplantae</taxon>
        <taxon>Streptophyta</taxon>
        <taxon>Embryophyta</taxon>
        <taxon>Tracheophyta</taxon>
        <taxon>Polypodiopsida</taxon>
        <taxon>Polypodiidae</taxon>
        <taxon>Polypodiales</taxon>
        <taxon>Pteridineae</taxon>
        <taxon>Pteridaceae</taxon>
        <taxon>Vittarioideae</taxon>
        <taxon>Adiantum</taxon>
    </lineage>
</organism>
<name>A0A9D4ZIL0_ADICA</name>
<dbReference type="FunFam" id="1.25.40.10:FF:000073">
    <property type="entry name" value="Pentatricopeptide repeat-containing protein chloroplastic"/>
    <property type="match status" value="1"/>
</dbReference>
<dbReference type="PANTHER" id="PTHR24015">
    <property type="entry name" value="OS07G0578800 PROTEIN-RELATED"/>
    <property type="match status" value="1"/>
</dbReference>
<dbReference type="AlphaFoldDB" id="A0A9D4ZIL0"/>
<dbReference type="GO" id="GO:0005739">
    <property type="term" value="C:mitochondrion"/>
    <property type="evidence" value="ECO:0007669"/>
    <property type="project" value="UniProtKB-ARBA"/>
</dbReference>
<feature type="repeat" description="PPR" evidence="3">
    <location>
        <begin position="137"/>
        <end position="171"/>
    </location>
</feature>
<dbReference type="GO" id="GO:0009451">
    <property type="term" value="P:RNA modification"/>
    <property type="evidence" value="ECO:0007669"/>
    <property type="project" value="InterPro"/>
</dbReference>
<accession>A0A9D4ZIL0</accession>
<feature type="repeat" description="PPR" evidence="3">
    <location>
        <begin position="441"/>
        <end position="475"/>
    </location>
</feature>
<dbReference type="OrthoDB" id="185373at2759"/>
<feature type="repeat" description="PPR" evidence="3">
    <location>
        <begin position="543"/>
        <end position="577"/>
    </location>
</feature>
<dbReference type="Gene3D" id="1.25.40.10">
    <property type="entry name" value="Tetratricopeptide repeat domain"/>
    <property type="match status" value="4"/>
</dbReference>
<dbReference type="PROSITE" id="PS51375">
    <property type="entry name" value="PPR"/>
    <property type="match status" value="5"/>
</dbReference>
<dbReference type="EMBL" id="JABFUD020000008">
    <property type="protein sequence ID" value="KAI5076973.1"/>
    <property type="molecule type" value="Genomic_DNA"/>
</dbReference>
<dbReference type="NCBIfam" id="TIGR00756">
    <property type="entry name" value="PPR"/>
    <property type="match status" value="5"/>
</dbReference>
<dbReference type="Proteomes" id="UP000886520">
    <property type="component" value="Chromosome 8"/>
</dbReference>
<comment type="similarity">
    <text evidence="2">Belongs to the PPR family. PCMP-E subfamily.</text>
</comment>
<sequence>MLLNPSGRRVHRFLFKQQNLASIVSRSFTSSVEHAPTGCDGGNELLGHSNTTRIPFDDYLHQFHLSHASLDSSAFALLLQHCADERKLLLGMFIHSLIVECGVHHITYVANFLLQMYSRCEALSESLTLFIAMYYRNGFSWNLIIRALARAKQSKEAVRSFHRMQEEAILPSKITYVSALDACANEVKITLAHQMHTRIESVDLGAETVVWDTALLNMYGKCNSLKYVRIVFDKMQEKNVVSWTTIISVCEQLGRGRVARGCFQQMQQEGILPNKHTFVSVLASCAGDAALAIGSQVHACLHISGLDRGSVTGSALIIMYGKCDSLADAEMVFDQLITRNIVAWTAMIETYAQNGHGRQAFSLYYQMQHEGIVPNKSTYIGILGACVGPDMLDAGKNLHDCIRKRGFELDAFVGTSLINMYAKCRNLKAAEALFVRQPKWDVVFWNSMIGAYASLGMVDLAIETFDLMQMASVNPNKVTFLNLLVAFSSQATMLREGRKLHSCIIESDLQSDSALASTLINLYGKCASLDDALEVFDKLADRNVCSWSSMINAYATHGFGKKALRIFAKMQEEGIPPNKITLMIVLVACSQAGLLDEAYDFFVSIAPDCKLAPILQHYVCMVGILGKAGRLDDIETLIKHMPFQPGSVPFTTFMAACHSRISVEQGAKFASPFLELDRIGWVPYLLLAYLYTTAGQNLDVAKLSMKLKEKLLEKEAQSSKESVI</sequence>
<evidence type="ECO:0000256" key="1">
    <source>
        <dbReference type="ARBA" id="ARBA00022737"/>
    </source>
</evidence>
<evidence type="ECO:0008006" key="6">
    <source>
        <dbReference type="Google" id="ProtNLM"/>
    </source>
</evidence>
<dbReference type="InterPro" id="IPR046960">
    <property type="entry name" value="PPR_At4g14850-like_plant"/>
</dbReference>
<dbReference type="Pfam" id="PF13041">
    <property type="entry name" value="PPR_2"/>
    <property type="match status" value="5"/>
</dbReference>
<reference evidence="4" key="1">
    <citation type="submission" date="2021-01" db="EMBL/GenBank/DDBJ databases">
        <title>Adiantum capillus-veneris genome.</title>
        <authorList>
            <person name="Fang Y."/>
            <person name="Liao Q."/>
        </authorList>
    </citation>
    <scope>NUCLEOTIDE SEQUENCE</scope>
    <source>
        <strain evidence="4">H3</strain>
        <tissue evidence="4">Leaf</tissue>
    </source>
</reference>
<dbReference type="InterPro" id="IPR011990">
    <property type="entry name" value="TPR-like_helical_dom_sf"/>
</dbReference>
<gene>
    <name evidence="4" type="ORF">GOP47_0009038</name>
</gene>
<evidence type="ECO:0000313" key="4">
    <source>
        <dbReference type="EMBL" id="KAI5076973.1"/>
    </source>
</evidence>
<evidence type="ECO:0000313" key="5">
    <source>
        <dbReference type="Proteomes" id="UP000886520"/>
    </source>
</evidence>
<dbReference type="FunFam" id="1.25.40.10:FF:000205">
    <property type="entry name" value="Pentatricopeptide repeat-containing protein, mitochondrial"/>
    <property type="match status" value="1"/>
</dbReference>
<dbReference type="PANTHER" id="PTHR24015:SF548">
    <property type="entry name" value="OS08G0340900 PROTEIN"/>
    <property type="match status" value="1"/>
</dbReference>
<evidence type="ECO:0000256" key="2">
    <source>
        <dbReference type="ARBA" id="ARBA00061659"/>
    </source>
</evidence>
<proteinExistence type="inferred from homology"/>
<dbReference type="InterPro" id="IPR002885">
    <property type="entry name" value="PPR_rpt"/>
</dbReference>
<dbReference type="GO" id="GO:0048731">
    <property type="term" value="P:system development"/>
    <property type="evidence" value="ECO:0007669"/>
    <property type="project" value="UniProtKB-ARBA"/>
</dbReference>